<feature type="non-terminal residue" evidence="1">
    <location>
        <position position="1"/>
    </location>
</feature>
<evidence type="ECO:0000313" key="1">
    <source>
        <dbReference type="EMBL" id="KAH9831461.1"/>
    </source>
</evidence>
<proteinExistence type="predicted"/>
<sequence>DQTQSSGEIAAAIFIAQTAPKDAPIHFLCESDTLQTTICYDLQRWEDSAWMGAENKDALRALVNILRQRCAPTTFRKVDGPDEWKMIQTGRDLAQKLESERGSDPLIPKTDKVFDLSGARLSVLTQRLAYRLIQRRTYKERPSTQRIISGILSNTRDVQEAPVTEPELWRSIRLREIRRPIADFLWKNLHGALRSCGPYWKHIPGYEDRATCTRCGSVETMHHIFTECAATGRDTIWKLVEYTWHKKQANWVRPSYDDILGMGTKAWRTKKDKRRPSAERLWRILISEAAFMIWKLRCERVINHSDDEDWEHSRQEIRARWVATINRRLHLDMSMTHKRFGRQALNKDMVTNTWKGTLHDESALPDDWTGMNRVLVG</sequence>
<dbReference type="Proteomes" id="UP000814176">
    <property type="component" value="Unassembled WGS sequence"/>
</dbReference>
<keyword evidence="2" id="KW-1185">Reference proteome</keyword>
<protein>
    <recommendedName>
        <fullName evidence="3">Reverse transcriptase zinc-binding domain-containing protein</fullName>
    </recommendedName>
</protein>
<accession>A0ABQ8K3K7</accession>
<name>A0ABQ8K3K7_9APHY</name>
<gene>
    <name evidence="1" type="ORF">C8Q71DRAFT_679920</name>
</gene>
<comment type="caution">
    <text evidence="1">The sequence shown here is derived from an EMBL/GenBank/DDBJ whole genome shotgun (WGS) entry which is preliminary data.</text>
</comment>
<dbReference type="GeneID" id="72000472"/>
<feature type="non-terminal residue" evidence="1">
    <location>
        <position position="377"/>
    </location>
</feature>
<reference evidence="1 2" key="1">
    <citation type="journal article" date="2021" name="Environ. Microbiol.">
        <title>Gene family expansions and transcriptome signatures uncover fungal adaptations to wood decay.</title>
        <authorList>
            <person name="Hage H."/>
            <person name="Miyauchi S."/>
            <person name="Viragh M."/>
            <person name="Drula E."/>
            <person name="Min B."/>
            <person name="Chaduli D."/>
            <person name="Navarro D."/>
            <person name="Favel A."/>
            <person name="Norest M."/>
            <person name="Lesage-Meessen L."/>
            <person name="Balint B."/>
            <person name="Merenyi Z."/>
            <person name="de Eugenio L."/>
            <person name="Morin E."/>
            <person name="Martinez A.T."/>
            <person name="Baldrian P."/>
            <person name="Stursova M."/>
            <person name="Martinez M.J."/>
            <person name="Novotny C."/>
            <person name="Magnuson J.K."/>
            <person name="Spatafora J.W."/>
            <person name="Maurice S."/>
            <person name="Pangilinan J."/>
            <person name="Andreopoulos W."/>
            <person name="LaButti K."/>
            <person name="Hundley H."/>
            <person name="Na H."/>
            <person name="Kuo A."/>
            <person name="Barry K."/>
            <person name="Lipzen A."/>
            <person name="Henrissat B."/>
            <person name="Riley R."/>
            <person name="Ahrendt S."/>
            <person name="Nagy L.G."/>
            <person name="Grigoriev I.V."/>
            <person name="Martin F."/>
            <person name="Rosso M.N."/>
        </authorList>
    </citation>
    <scope>NUCLEOTIDE SEQUENCE [LARGE SCALE GENOMIC DNA]</scope>
    <source>
        <strain evidence="1 2">CIRM-BRFM 1785</strain>
    </source>
</reference>
<evidence type="ECO:0008006" key="3">
    <source>
        <dbReference type="Google" id="ProtNLM"/>
    </source>
</evidence>
<dbReference type="RefSeq" id="XP_047774588.1">
    <property type="nucleotide sequence ID" value="XM_047919740.1"/>
</dbReference>
<dbReference type="EMBL" id="JADCUA010000026">
    <property type="protein sequence ID" value="KAH9831461.1"/>
    <property type="molecule type" value="Genomic_DNA"/>
</dbReference>
<evidence type="ECO:0000313" key="2">
    <source>
        <dbReference type="Proteomes" id="UP000814176"/>
    </source>
</evidence>
<organism evidence="1 2">
    <name type="scientific">Rhodofomes roseus</name>
    <dbReference type="NCBI Taxonomy" id="34475"/>
    <lineage>
        <taxon>Eukaryota</taxon>
        <taxon>Fungi</taxon>
        <taxon>Dikarya</taxon>
        <taxon>Basidiomycota</taxon>
        <taxon>Agaricomycotina</taxon>
        <taxon>Agaricomycetes</taxon>
        <taxon>Polyporales</taxon>
        <taxon>Rhodofomes</taxon>
    </lineage>
</organism>